<proteinExistence type="predicted"/>
<keyword evidence="3" id="KW-1185">Reference proteome</keyword>
<feature type="region of interest" description="Disordered" evidence="1">
    <location>
        <begin position="21"/>
        <end position="44"/>
    </location>
</feature>
<comment type="caution">
    <text evidence="2">The sequence shown here is derived from an EMBL/GenBank/DDBJ whole genome shotgun (WGS) entry which is preliminary data.</text>
</comment>
<dbReference type="EMBL" id="BJCE01000107">
    <property type="protein sequence ID" value="GCL37962.1"/>
    <property type="molecule type" value="Genomic_DNA"/>
</dbReference>
<evidence type="ECO:0000313" key="3">
    <source>
        <dbReference type="Proteomes" id="UP000300142"/>
    </source>
</evidence>
<reference evidence="3" key="1">
    <citation type="submission" date="2019-02" db="EMBL/GenBank/DDBJ databases">
        <title>Draft genome sequence of Sphaerospermopsis reniformis NIES-1949.</title>
        <authorList>
            <person name="Yamaguchi H."/>
            <person name="Suzuki S."/>
            <person name="Kawachi M."/>
        </authorList>
    </citation>
    <scope>NUCLEOTIDE SEQUENCE [LARGE SCALE GENOMIC DNA]</scope>
    <source>
        <strain evidence="3">NIES-1949</strain>
    </source>
</reference>
<evidence type="ECO:0000313" key="2">
    <source>
        <dbReference type="EMBL" id="GCL37962.1"/>
    </source>
</evidence>
<accession>A0A480A0G0</accession>
<gene>
    <name evidence="2" type="ORF">SR1949_30750</name>
</gene>
<organism evidence="2 3">
    <name type="scientific">Sphaerospermopsis reniformis</name>
    <dbReference type="NCBI Taxonomy" id="531300"/>
    <lineage>
        <taxon>Bacteria</taxon>
        <taxon>Bacillati</taxon>
        <taxon>Cyanobacteriota</taxon>
        <taxon>Cyanophyceae</taxon>
        <taxon>Nostocales</taxon>
        <taxon>Aphanizomenonaceae</taxon>
        <taxon>Sphaerospermopsis</taxon>
    </lineage>
</organism>
<sequence length="93" mass="10583">MKDNSRFVQLPIPGMEKFIAKDTKSTETTPTNLKPIENISPLNQENHNTFHQLEIPGMEEFLTKLKAQSNPTDLNKYSNSITTDDRIFKDCAA</sequence>
<evidence type="ECO:0000256" key="1">
    <source>
        <dbReference type="SAM" id="MobiDB-lite"/>
    </source>
</evidence>
<dbReference type="RefSeq" id="WP_137667987.1">
    <property type="nucleotide sequence ID" value="NZ_BJCE01000107.1"/>
</dbReference>
<name>A0A480A0G0_9CYAN</name>
<protein>
    <submittedName>
        <fullName evidence="2">Uncharacterized protein</fullName>
    </submittedName>
</protein>
<dbReference type="AlphaFoldDB" id="A0A480A0G0"/>
<dbReference type="Proteomes" id="UP000300142">
    <property type="component" value="Unassembled WGS sequence"/>
</dbReference>